<organism evidence="1">
    <name type="scientific">Aspergillus niger</name>
    <dbReference type="NCBI Taxonomy" id="5061"/>
    <lineage>
        <taxon>Eukaryota</taxon>
        <taxon>Fungi</taxon>
        <taxon>Dikarya</taxon>
        <taxon>Ascomycota</taxon>
        <taxon>Pezizomycotina</taxon>
        <taxon>Eurotiomycetes</taxon>
        <taxon>Eurotiomycetidae</taxon>
        <taxon>Eurotiales</taxon>
        <taxon>Aspergillaceae</taxon>
        <taxon>Aspergillus</taxon>
        <taxon>Aspergillus subgen. Circumdati</taxon>
    </lineage>
</organism>
<accession>A0AAJ8BYG6</accession>
<dbReference type="GeneID" id="84592703"/>
<name>A0AAJ8BYG6_ASPNG</name>
<reference evidence="1" key="2">
    <citation type="submission" date="2025-08" db="UniProtKB">
        <authorList>
            <consortium name="RefSeq"/>
        </authorList>
    </citation>
    <scope>IDENTIFICATION</scope>
</reference>
<sequence length="98" mass="10851">MDRRTEGLSVCVLSVCLSRRIAARQEGVIENKGVRMYSGCVPFRIPGLAAIPSTSNLAADGVLFLLDVTSEGEQKKWAEANPKEWIKWDRFQPGGDKK</sequence>
<proteinExistence type="predicted"/>
<dbReference type="RefSeq" id="XP_059604545.1">
    <property type="nucleotide sequence ID" value="XM_059743626.1"/>
</dbReference>
<dbReference type="AlphaFoldDB" id="A0AAJ8BYG6"/>
<reference evidence="1" key="1">
    <citation type="submission" date="2025-02" db="EMBL/GenBank/DDBJ databases">
        <authorList>
            <consortium name="NCBI Genome Project"/>
        </authorList>
    </citation>
    <scope>NUCLEOTIDE SEQUENCE</scope>
</reference>
<dbReference type="VEuPathDB" id="FungiDB:An12g08970"/>
<dbReference type="KEGG" id="ang:An12g08970"/>
<evidence type="ECO:0000313" key="1">
    <source>
        <dbReference type="RefSeq" id="XP_059604545.1"/>
    </source>
</evidence>
<gene>
    <name evidence="1" type="ORF">An12g08970</name>
</gene>
<protein>
    <submittedName>
        <fullName evidence="1">Uncharacterized protein</fullName>
    </submittedName>
</protein>